<evidence type="ECO:0000256" key="1">
    <source>
        <dbReference type="ARBA" id="ARBA00023002"/>
    </source>
</evidence>
<accession>H5XGP3</accession>
<evidence type="ECO:0000313" key="4">
    <source>
        <dbReference type="Proteomes" id="UP000002791"/>
    </source>
</evidence>
<dbReference type="Gene3D" id="3.20.20.100">
    <property type="entry name" value="NADP-dependent oxidoreductase domain"/>
    <property type="match status" value="1"/>
</dbReference>
<evidence type="ECO:0000313" key="3">
    <source>
        <dbReference type="EMBL" id="EHR61586.1"/>
    </source>
</evidence>
<dbReference type="SUPFAM" id="SSF51430">
    <property type="entry name" value="NAD(P)-linked oxidoreductase"/>
    <property type="match status" value="1"/>
</dbReference>
<reference evidence="3 4" key="1">
    <citation type="submission" date="2011-11" db="EMBL/GenBank/DDBJ databases">
        <title>The Noncontiguous Finished sequence of Saccharomonospora cyanea NA-134.</title>
        <authorList>
            <consortium name="US DOE Joint Genome Institute"/>
            <person name="Lucas S."/>
            <person name="Han J."/>
            <person name="Lapidus A."/>
            <person name="Cheng J.-F."/>
            <person name="Goodwin L."/>
            <person name="Pitluck S."/>
            <person name="Peters L."/>
            <person name="Ovchinnikova G."/>
            <person name="Lu M."/>
            <person name="Detter J.C."/>
            <person name="Han C."/>
            <person name="Tapia R."/>
            <person name="Land M."/>
            <person name="Hauser L."/>
            <person name="Kyrpides N."/>
            <person name="Ivanova N."/>
            <person name="Pagani I."/>
            <person name="Brambilla E.-M."/>
            <person name="Klenk H.-P."/>
            <person name="Woyke T."/>
        </authorList>
    </citation>
    <scope>NUCLEOTIDE SEQUENCE [LARGE SCALE GENOMIC DNA]</scope>
    <source>
        <strain evidence="3 4">NA-134</strain>
    </source>
</reference>
<dbReference type="EMBL" id="CM001440">
    <property type="protein sequence ID" value="EHR61586.1"/>
    <property type="molecule type" value="Genomic_DNA"/>
</dbReference>
<keyword evidence="4" id="KW-1185">Reference proteome</keyword>
<dbReference type="PANTHER" id="PTHR43625">
    <property type="entry name" value="AFLATOXIN B1 ALDEHYDE REDUCTASE"/>
    <property type="match status" value="1"/>
</dbReference>
<dbReference type="InterPro" id="IPR036812">
    <property type="entry name" value="NAD(P)_OxRdtase_dom_sf"/>
</dbReference>
<protein>
    <submittedName>
        <fullName evidence="3">Putative oxidoreductase, aryl-alcohol dehydrogenase like protein</fullName>
    </submittedName>
</protein>
<sequence length="296" mass="31744">MLFAMTTTTFELGGDLHVRRIGLGTMRFADEPANRRGASAPVWAAPTDRADLTRLLREATDAGVNLFDTADAYALGEGERLLGEALAGVSDVVLATKVGVVRPDPATWVPLGHPDYLRQQVELSLRRLGRDVIDLVYLHRIDPAYPLAEQVGALTDAVHAGKVRHLGLSEATAEQVDAARSVAPIAAVQNLYNLTDRSHDAVVEHTRDSGTAFVPFFPLSFDHAAVPSLGEVAAEHGMTPNQVALAWLLHRGPHLLPIPGTTSIRHLKENLAALDTELSADQLARLNADHAPAIGS</sequence>
<evidence type="ECO:0000259" key="2">
    <source>
        <dbReference type="Pfam" id="PF00248"/>
    </source>
</evidence>
<dbReference type="PANTHER" id="PTHR43625:SF40">
    <property type="entry name" value="ALDO-KETO REDUCTASE YAKC [NADP(+)]"/>
    <property type="match status" value="1"/>
</dbReference>
<gene>
    <name evidence="3" type="ORF">SaccyDRAFT_2740</name>
</gene>
<dbReference type="AlphaFoldDB" id="H5XGP3"/>
<dbReference type="PRINTS" id="PR00069">
    <property type="entry name" value="ALDKETRDTASE"/>
</dbReference>
<proteinExistence type="predicted"/>
<dbReference type="HOGENOM" id="CLU_023205_2_1_11"/>
<feature type="domain" description="NADP-dependent oxidoreductase" evidence="2">
    <location>
        <begin position="20"/>
        <end position="287"/>
    </location>
</feature>
<dbReference type="InterPro" id="IPR020471">
    <property type="entry name" value="AKR"/>
</dbReference>
<dbReference type="STRING" id="882082.SaccyDRAFT_2740"/>
<name>H5XGP3_9PSEU</name>
<dbReference type="eggNOG" id="COG0667">
    <property type="taxonomic scope" value="Bacteria"/>
</dbReference>
<dbReference type="GO" id="GO:0016491">
    <property type="term" value="F:oxidoreductase activity"/>
    <property type="evidence" value="ECO:0007669"/>
    <property type="project" value="UniProtKB-KW"/>
</dbReference>
<dbReference type="InterPro" id="IPR023210">
    <property type="entry name" value="NADP_OxRdtase_dom"/>
</dbReference>
<organism evidence="3 4">
    <name type="scientific">Saccharomonospora cyanea NA-134</name>
    <dbReference type="NCBI Taxonomy" id="882082"/>
    <lineage>
        <taxon>Bacteria</taxon>
        <taxon>Bacillati</taxon>
        <taxon>Actinomycetota</taxon>
        <taxon>Actinomycetes</taxon>
        <taxon>Pseudonocardiales</taxon>
        <taxon>Pseudonocardiaceae</taxon>
        <taxon>Saccharomonospora</taxon>
    </lineage>
</organism>
<dbReference type="CDD" id="cd19088">
    <property type="entry name" value="AKR_AKR13B1"/>
    <property type="match status" value="1"/>
</dbReference>
<dbReference type="GO" id="GO:0005737">
    <property type="term" value="C:cytoplasm"/>
    <property type="evidence" value="ECO:0007669"/>
    <property type="project" value="TreeGrafter"/>
</dbReference>
<dbReference type="InterPro" id="IPR050791">
    <property type="entry name" value="Aldo-Keto_reductase"/>
</dbReference>
<dbReference type="Proteomes" id="UP000002791">
    <property type="component" value="Chromosome"/>
</dbReference>
<keyword evidence="1" id="KW-0560">Oxidoreductase</keyword>
<dbReference type="Pfam" id="PF00248">
    <property type="entry name" value="Aldo_ket_red"/>
    <property type="match status" value="1"/>
</dbReference>